<feature type="domain" description="Malonyl-CoA:ACP transacylase (MAT)" evidence="8">
    <location>
        <begin position="9"/>
        <end position="316"/>
    </location>
</feature>
<sequence length="320" mass="32369">MGGTSKAFIFPGQGSQSVGMAKALADEFSQARAVLDDVDEALGQRLSKLMFEGPQDELTLTANAQPALMAASLAAIRVLEAEAGLDLSRDAAFVAGHSLGEYSALAAAGSFSVAEAARLLRLRGKAMQDAAPVGAGAMAALLGVEVEAAAEIARQAAEEAGPGAVCDVANDNGGGQVVVSGSVAAVNRAIEIAKTKGARRSLLLPVSAPFHCSLMRPAAEAMAAALAKVEIRPPCAPLVANVLAAPVSDPAEIRRLLVAQVTGAVRWRESLIFMAGKGVILFVECGAGKVLSGLVKRVCADATGISVGTPADIAGYKAQA</sequence>
<comment type="similarity">
    <text evidence="6">Belongs to the fabD family.</text>
</comment>
<proteinExistence type="inferred from homology"/>
<dbReference type="InterPro" id="IPR001227">
    <property type="entry name" value="Ac_transferase_dom_sf"/>
</dbReference>
<dbReference type="InterPro" id="IPR016035">
    <property type="entry name" value="Acyl_Trfase/lysoPLipase"/>
</dbReference>
<feature type="active site" evidence="7">
    <location>
        <position position="211"/>
    </location>
</feature>
<evidence type="ECO:0000256" key="1">
    <source>
        <dbReference type="ARBA" id="ARBA00013258"/>
    </source>
</evidence>
<evidence type="ECO:0000256" key="5">
    <source>
        <dbReference type="ARBA" id="ARBA00048462"/>
    </source>
</evidence>
<dbReference type="Gene3D" id="3.30.70.250">
    <property type="entry name" value="Malonyl-CoA ACP transacylase, ACP-binding"/>
    <property type="match status" value="1"/>
</dbReference>
<comment type="catalytic activity">
    <reaction evidence="5 6">
        <text>holo-[ACP] + malonyl-CoA = malonyl-[ACP] + CoA</text>
        <dbReference type="Rhea" id="RHEA:41792"/>
        <dbReference type="Rhea" id="RHEA-COMP:9623"/>
        <dbReference type="Rhea" id="RHEA-COMP:9685"/>
        <dbReference type="ChEBI" id="CHEBI:57287"/>
        <dbReference type="ChEBI" id="CHEBI:57384"/>
        <dbReference type="ChEBI" id="CHEBI:64479"/>
        <dbReference type="ChEBI" id="CHEBI:78449"/>
        <dbReference type="EC" id="2.3.1.39"/>
    </reaction>
</comment>
<reference evidence="9 10" key="1">
    <citation type="submission" date="2019-03" db="EMBL/GenBank/DDBJ databases">
        <authorList>
            <person name="Kox A.R. M."/>
        </authorList>
    </citation>
    <scope>NUCLEOTIDE SEQUENCE [LARGE SCALE GENOMIC DNA]</scope>
    <source>
        <strain evidence="9">MTUNDRAET4 annotated genome</strain>
    </source>
</reference>
<evidence type="ECO:0000256" key="7">
    <source>
        <dbReference type="PIRSR" id="PIRSR000446-1"/>
    </source>
</evidence>
<name>A0A4U8YU17_METTU</name>
<evidence type="ECO:0000313" key="9">
    <source>
        <dbReference type="EMBL" id="VFU07216.1"/>
    </source>
</evidence>
<dbReference type="EMBL" id="LR536450">
    <property type="protein sequence ID" value="VFU07216.1"/>
    <property type="molecule type" value="Genomic_DNA"/>
</dbReference>
<dbReference type="InterPro" id="IPR004410">
    <property type="entry name" value="Malonyl_CoA-ACP_transAc_FabD"/>
</dbReference>
<dbReference type="NCBIfam" id="TIGR00128">
    <property type="entry name" value="fabD"/>
    <property type="match status" value="1"/>
</dbReference>
<dbReference type="InterPro" id="IPR024925">
    <property type="entry name" value="Malonyl_CoA-ACP_transAc"/>
</dbReference>
<organism evidence="9 10">
    <name type="scientific">Methylocella tundrae</name>
    <dbReference type="NCBI Taxonomy" id="227605"/>
    <lineage>
        <taxon>Bacteria</taxon>
        <taxon>Pseudomonadati</taxon>
        <taxon>Pseudomonadota</taxon>
        <taxon>Alphaproteobacteria</taxon>
        <taxon>Hyphomicrobiales</taxon>
        <taxon>Beijerinckiaceae</taxon>
        <taxon>Methylocella</taxon>
    </lineage>
</organism>
<dbReference type="InterPro" id="IPR050858">
    <property type="entry name" value="Mal-CoA-ACP_Trans/PKS_FabD"/>
</dbReference>
<keyword evidence="4 6" id="KW-0012">Acyltransferase</keyword>
<dbReference type="SMART" id="SM00827">
    <property type="entry name" value="PKS_AT"/>
    <property type="match status" value="1"/>
</dbReference>
<dbReference type="GO" id="GO:0005829">
    <property type="term" value="C:cytosol"/>
    <property type="evidence" value="ECO:0007669"/>
    <property type="project" value="TreeGrafter"/>
</dbReference>
<dbReference type="PANTHER" id="PTHR42681:SF1">
    <property type="entry name" value="MALONYL-COA-ACYL CARRIER PROTEIN TRANSACYLASE, MITOCHONDRIAL"/>
    <property type="match status" value="1"/>
</dbReference>
<dbReference type="SUPFAM" id="SSF52151">
    <property type="entry name" value="FabD/lysophospholipase-like"/>
    <property type="match status" value="1"/>
</dbReference>
<dbReference type="EC" id="2.3.1.39" evidence="1 6"/>
<feature type="active site" evidence="7">
    <location>
        <position position="98"/>
    </location>
</feature>
<evidence type="ECO:0000313" key="10">
    <source>
        <dbReference type="Proteomes" id="UP000294360"/>
    </source>
</evidence>
<protein>
    <recommendedName>
        <fullName evidence="2 6">Malonyl CoA-acyl carrier protein transacylase</fullName>
        <ecNumber evidence="1 6">2.3.1.39</ecNumber>
    </recommendedName>
</protein>
<evidence type="ECO:0000256" key="4">
    <source>
        <dbReference type="ARBA" id="ARBA00023315"/>
    </source>
</evidence>
<dbReference type="GO" id="GO:0004314">
    <property type="term" value="F:[acyl-carrier-protein] S-malonyltransferase activity"/>
    <property type="evidence" value="ECO:0007669"/>
    <property type="project" value="UniProtKB-EC"/>
</dbReference>
<dbReference type="PANTHER" id="PTHR42681">
    <property type="entry name" value="MALONYL-COA-ACYL CARRIER PROTEIN TRANSACYLASE, MITOCHONDRIAL"/>
    <property type="match status" value="1"/>
</dbReference>
<dbReference type="Pfam" id="PF00698">
    <property type="entry name" value="Acyl_transf_1"/>
    <property type="match status" value="1"/>
</dbReference>
<evidence type="ECO:0000256" key="2">
    <source>
        <dbReference type="ARBA" id="ARBA00018953"/>
    </source>
</evidence>
<dbReference type="RefSeq" id="WP_280178123.1">
    <property type="nucleotide sequence ID" value="NZ_LR536450.1"/>
</dbReference>
<dbReference type="SUPFAM" id="SSF55048">
    <property type="entry name" value="Probable ACP-binding domain of malonyl-CoA ACP transacylase"/>
    <property type="match status" value="1"/>
</dbReference>
<dbReference type="AlphaFoldDB" id="A0A4U8YU17"/>
<evidence type="ECO:0000256" key="3">
    <source>
        <dbReference type="ARBA" id="ARBA00022679"/>
    </source>
</evidence>
<dbReference type="GO" id="GO:0006633">
    <property type="term" value="P:fatty acid biosynthetic process"/>
    <property type="evidence" value="ECO:0007669"/>
    <property type="project" value="TreeGrafter"/>
</dbReference>
<dbReference type="InterPro" id="IPR016036">
    <property type="entry name" value="Malonyl_transacylase_ACP-bd"/>
</dbReference>
<gene>
    <name evidence="9" type="primary">fabD</name>
    <name evidence="9" type="ORF">MTUNDRAET4_0323</name>
</gene>
<dbReference type="Gene3D" id="3.40.366.10">
    <property type="entry name" value="Malonyl-Coenzyme A Acyl Carrier Protein, domain 2"/>
    <property type="match status" value="1"/>
</dbReference>
<evidence type="ECO:0000256" key="6">
    <source>
        <dbReference type="PIRNR" id="PIRNR000446"/>
    </source>
</evidence>
<dbReference type="InterPro" id="IPR014043">
    <property type="entry name" value="Acyl_transferase_dom"/>
</dbReference>
<dbReference type="PIRSF" id="PIRSF000446">
    <property type="entry name" value="Mct"/>
    <property type="match status" value="1"/>
</dbReference>
<keyword evidence="3 6" id="KW-0808">Transferase</keyword>
<dbReference type="KEGG" id="mtun:MTUNDRAET4_0323"/>
<dbReference type="Proteomes" id="UP000294360">
    <property type="component" value="Chromosome"/>
</dbReference>
<accession>A0A4U8YU17</accession>
<dbReference type="FunFam" id="3.30.70.250:FF:000001">
    <property type="entry name" value="Malonyl CoA-acyl carrier protein transacylase"/>
    <property type="match status" value="1"/>
</dbReference>
<evidence type="ECO:0000259" key="8">
    <source>
        <dbReference type="SMART" id="SM00827"/>
    </source>
</evidence>